<feature type="transmembrane region" description="Helical" evidence="1">
    <location>
        <begin position="75"/>
        <end position="95"/>
    </location>
</feature>
<accession>A0A7S0J9H1</accession>
<reference evidence="2" key="1">
    <citation type="submission" date="2021-01" db="EMBL/GenBank/DDBJ databases">
        <authorList>
            <person name="Corre E."/>
            <person name="Pelletier E."/>
            <person name="Niang G."/>
            <person name="Scheremetjew M."/>
            <person name="Finn R."/>
            <person name="Kale V."/>
            <person name="Holt S."/>
            <person name="Cochrane G."/>
            <person name="Meng A."/>
            <person name="Brown T."/>
            <person name="Cohen L."/>
        </authorList>
    </citation>
    <scope>NUCLEOTIDE SEQUENCE</scope>
    <source>
        <strain evidence="2">RCC1130</strain>
    </source>
</reference>
<evidence type="ECO:0000256" key="1">
    <source>
        <dbReference type="SAM" id="Phobius"/>
    </source>
</evidence>
<evidence type="ECO:0000313" key="2">
    <source>
        <dbReference type="EMBL" id="CAD8545157.1"/>
    </source>
</evidence>
<gene>
    <name evidence="2" type="ORF">CLEP1334_LOCUS20446</name>
</gene>
<sequence>MAGARVRASQMVCWGARLAASMVLGAVVEEEVLAVLLVAVVVAEVEEVMLAATVALAAVVTILVEKAAAARAKELPLVACWGAWLAASGVVVDMMEDDKR</sequence>
<keyword evidence="1" id="KW-0812">Transmembrane</keyword>
<dbReference type="EMBL" id="HBER01040559">
    <property type="protein sequence ID" value="CAD8545157.1"/>
    <property type="molecule type" value="Transcribed_RNA"/>
</dbReference>
<proteinExistence type="predicted"/>
<name>A0A7S0J9H1_9EUKA</name>
<feature type="transmembrane region" description="Helical" evidence="1">
    <location>
        <begin position="35"/>
        <end position="63"/>
    </location>
</feature>
<keyword evidence="1" id="KW-1133">Transmembrane helix</keyword>
<protein>
    <submittedName>
        <fullName evidence="2">Uncharacterized protein</fullName>
    </submittedName>
</protein>
<dbReference type="AlphaFoldDB" id="A0A7S0J9H1"/>
<keyword evidence="1" id="KW-0472">Membrane</keyword>
<organism evidence="2">
    <name type="scientific">Calcidiscus leptoporus</name>
    <dbReference type="NCBI Taxonomy" id="127549"/>
    <lineage>
        <taxon>Eukaryota</taxon>
        <taxon>Haptista</taxon>
        <taxon>Haptophyta</taxon>
        <taxon>Prymnesiophyceae</taxon>
        <taxon>Coccolithales</taxon>
        <taxon>Calcidiscaceae</taxon>
        <taxon>Calcidiscus</taxon>
    </lineage>
</organism>